<dbReference type="STRING" id="873449.STRCR_0516"/>
<evidence type="ECO:0000313" key="2">
    <source>
        <dbReference type="Proteomes" id="UP000004322"/>
    </source>
</evidence>
<protein>
    <submittedName>
        <fullName evidence="1">Uncharacterized protein</fullName>
    </submittedName>
</protein>
<organism evidence="1 2">
    <name type="scientific">Streptococcus criceti HS-6</name>
    <dbReference type="NCBI Taxonomy" id="873449"/>
    <lineage>
        <taxon>Bacteria</taxon>
        <taxon>Bacillati</taxon>
        <taxon>Bacillota</taxon>
        <taxon>Bacilli</taxon>
        <taxon>Lactobacillales</taxon>
        <taxon>Streptococcaceae</taxon>
        <taxon>Streptococcus</taxon>
    </lineage>
</organism>
<keyword evidence="2" id="KW-1185">Reference proteome</keyword>
<name>G5JQD2_STRCG</name>
<reference evidence="1" key="1">
    <citation type="submission" date="2011-07" db="EMBL/GenBank/DDBJ databases">
        <authorList>
            <person name="Stanhope M.J."/>
            <person name="Durkin A.S."/>
            <person name="Hostetler J."/>
            <person name="Kim M."/>
            <person name="Radune D."/>
            <person name="Singh I."/>
            <person name="Town C.D."/>
        </authorList>
    </citation>
    <scope>NUCLEOTIDE SEQUENCE [LARGE SCALE GENOMIC DNA]</scope>
    <source>
        <strain evidence="1">HS-6</strain>
    </source>
</reference>
<dbReference type="Proteomes" id="UP000004322">
    <property type="component" value="Unassembled WGS sequence"/>
</dbReference>
<gene>
    <name evidence="1" type="ORF">STRCR_0516</name>
</gene>
<dbReference type="AlphaFoldDB" id="G5JQD2"/>
<evidence type="ECO:0000313" key="1">
    <source>
        <dbReference type="EMBL" id="EHI73705.1"/>
    </source>
</evidence>
<accession>G5JQD2</accession>
<proteinExistence type="predicted"/>
<dbReference type="EMBL" id="AEUV02000002">
    <property type="protein sequence ID" value="EHI73705.1"/>
    <property type="molecule type" value="Genomic_DNA"/>
</dbReference>
<comment type="caution">
    <text evidence="1">The sequence shown here is derived from an EMBL/GenBank/DDBJ whole genome shotgun (WGS) entry which is preliminary data.</text>
</comment>
<sequence>MNIFSFKTRMTAKYSDNYVIMFQRLLTKAKLARNLLGKSS</sequence>